<dbReference type="Proteomes" id="UP001597380">
    <property type="component" value="Unassembled WGS sequence"/>
</dbReference>
<gene>
    <name evidence="1" type="ORF">ACFSJ3_14510</name>
</gene>
<keyword evidence="2" id="KW-1185">Reference proteome</keyword>
<dbReference type="EMBL" id="JBHUHT010000016">
    <property type="protein sequence ID" value="MFD2097205.1"/>
    <property type="molecule type" value="Genomic_DNA"/>
</dbReference>
<sequence length="211" mass="23941">MKILTRYVVVFALPLLFVPLVADAGLIKITVDKNTDAVVLLLDKDGFVVGRDAKEDVNGDKLIEFAFEKTRQERAKEVHVFKTSDGKAINYKLKFKKNEVNLASFEPFEISTFGAVSDGFLGWEMDVVNFFDQGLQFDLGDVLTVTNGMVSETEYLSFYDQNGMGFNGEIRVENIDQFLPLPRDIPEPSQLILFSACLGFLIRLHRCRRER</sequence>
<evidence type="ECO:0008006" key="3">
    <source>
        <dbReference type="Google" id="ProtNLM"/>
    </source>
</evidence>
<accession>A0ABW4XQ52</accession>
<evidence type="ECO:0000313" key="2">
    <source>
        <dbReference type="Proteomes" id="UP001597380"/>
    </source>
</evidence>
<dbReference type="RefSeq" id="WP_345339871.1">
    <property type="nucleotide sequence ID" value="NZ_BAABLI010000012.1"/>
</dbReference>
<protein>
    <recommendedName>
        <fullName evidence="3">PEP-CTERM sorting domain-containing protein</fullName>
    </recommendedName>
</protein>
<proteinExistence type="predicted"/>
<organism evidence="1 2">
    <name type="scientific">Corallincola platygyrae</name>
    <dbReference type="NCBI Taxonomy" id="1193278"/>
    <lineage>
        <taxon>Bacteria</taxon>
        <taxon>Pseudomonadati</taxon>
        <taxon>Pseudomonadota</taxon>
        <taxon>Gammaproteobacteria</taxon>
        <taxon>Alteromonadales</taxon>
        <taxon>Psychromonadaceae</taxon>
        <taxon>Corallincola</taxon>
    </lineage>
</organism>
<name>A0ABW4XQ52_9GAMM</name>
<comment type="caution">
    <text evidence="1">The sequence shown here is derived from an EMBL/GenBank/DDBJ whole genome shotgun (WGS) entry which is preliminary data.</text>
</comment>
<reference evidence="2" key="1">
    <citation type="journal article" date="2019" name="Int. J. Syst. Evol. Microbiol.">
        <title>The Global Catalogue of Microorganisms (GCM) 10K type strain sequencing project: providing services to taxonomists for standard genome sequencing and annotation.</title>
        <authorList>
            <consortium name="The Broad Institute Genomics Platform"/>
            <consortium name="The Broad Institute Genome Sequencing Center for Infectious Disease"/>
            <person name="Wu L."/>
            <person name="Ma J."/>
        </authorList>
    </citation>
    <scope>NUCLEOTIDE SEQUENCE [LARGE SCALE GENOMIC DNA]</scope>
    <source>
        <strain evidence="2">CGMCC 1.10992</strain>
    </source>
</reference>
<evidence type="ECO:0000313" key="1">
    <source>
        <dbReference type="EMBL" id="MFD2097205.1"/>
    </source>
</evidence>